<feature type="domain" description="Reverse transcriptase" evidence="1">
    <location>
        <begin position="494"/>
        <end position="769"/>
    </location>
</feature>
<dbReference type="InterPro" id="IPR036691">
    <property type="entry name" value="Endo/exonu/phosph_ase_sf"/>
</dbReference>
<name>A0A8X6VSN7_TRICX</name>
<dbReference type="Pfam" id="PF00078">
    <property type="entry name" value="RVT_1"/>
    <property type="match status" value="1"/>
</dbReference>
<dbReference type="GO" id="GO:0003676">
    <property type="term" value="F:nucleic acid binding"/>
    <property type="evidence" value="ECO:0007669"/>
    <property type="project" value="InterPro"/>
</dbReference>
<keyword evidence="3" id="KW-0808">Transferase</keyword>
<dbReference type="Gene3D" id="3.30.420.10">
    <property type="entry name" value="Ribonuclease H-like superfamily/Ribonuclease H"/>
    <property type="match status" value="1"/>
</dbReference>
<dbReference type="InterPro" id="IPR052560">
    <property type="entry name" value="RdDP_mobile_element"/>
</dbReference>
<dbReference type="InterPro" id="IPR043128">
    <property type="entry name" value="Rev_trsase/Diguanyl_cyclase"/>
</dbReference>
<evidence type="ECO:0000259" key="1">
    <source>
        <dbReference type="PROSITE" id="PS50878"/>
    </source>
</evidence>
<keyword evidence="3" id="KW-0695">RNA-directed DNA polymerase</keyword>
<dbReference type="Pfam" id="PF14529">
    <property type="entry name" value="Exo_endo_phos_2"/>
    <property type="match status" value="1"/>
</dbReference>
<dbReference type="InterPro" id="IPR036397">
    <property type="entry name" value="RNaseH_sf"/>
</dbReference>
<sequence>MNSAILSDSDNVTAFGVADAPRVEVRAHGEKYATRTLNILQLNINDTQRKIEELTEILNVNKVHIACLQETKLNSNLKLKIKGFTTLRKDRKDRAGGGLAFLVKSADIKFREIILPPTTDYDENSTEVQAITVLLPQQEVTIINAYHPDNSDINLDLLNTLLDTKSDTKILLGDLNAKSPSWGSRTLDLKGSQIEDLLCDNDLSILNDKRSTYLSKTNGTTSALDITAINHQTASQATWKILKSAISDHFPIITSINKRVDGTIQSKRSWSFWKANWGKFTSELEMLCSLSSPHTLDERLQSFASHINAAAKRSIPRVKRRNDWVPFWKDTNIENLINERDKLSTELQKNNTETNRIRFTNLCHEVEEHWKVIKTLNNQSTQQKADILTNIISSSGRDAATNKETASLLAKHYENKSKLTFNANDRKLLRTYRKTIQDSKRYIHKNILTIPFLMEELEAAIANMNPGKAPGPDVIFGRMVQILQKKELLEIFNLSWATGKLPKIWKLSTVIPILKPNKNASECKNYRPISLTSTLCKLMERVIHRRLMNWLIENKKLHFYQTAFRTHHSTTDQLFYLNQSIIDGFQEKPHKKTLAVFLDISAAFDRVWRQKLVHTIQGTGINGKALLWINDFLRGRKFSVRFNGALSESRRMWAGVPQGSVLSPLLFLIFMNTIHHHIHPDTNIACYADDIAVWHSHNDITESEKALNTTLKGIAEWPENLKLTINADKTNYCIFSTDRRHRSSFNANIKIQNSQIKKVDLPTYLGVTLDPELRFSKHIEQTTNKALGKLNILRKLCGTAWGSRPQTLKSTFCTVIRPVLEYATPIWTPASISVKRKLDSVQHRAAKIIIGAVSSTNNEKAEQECGLPPLESRRKLATIKFTNKLRSYGLDHISRRVFDKWKHSTRLKRSSTLQLDSEIRKELNLDHSSLEFLQEPLIPKNPPKNTCFELELLQPCSKKVDPVTLRQKGLETIAILSQDNFAIAYTDGSSDRSLSNGGAGIILLLPDGNNYKHKINTGIIASNFTSELVAIREALILYQQNPHVIDSTEGLVIFSDSLNQL</sequence>
<dbReference type="GO" id="GO:0003964">
    <property type="term" value="F:RNA-directed DNA polymerase activity"/>
    <property type="evidence" value="ECO:0007669"/>
    <property type="project" value="UniProtKB-KW"/>
</dbReference>
<dbReference type="SUPFAM" id="SSF56219">
    <property type="entry name" value="DNase I-like"/>
    <property type="match status" value="1"/>
</dbReference>
<dbReference type="InterPro" id="IPR002156">
    <property type="entry name" value="RNaseH_domain"/>
</dbReference>
<gene>
    <name evidence="3" type="primary">jockey pol</name>
    <name evidence="3" type="ORF">TNCV_1166211</name>
</gene>
<dbReference type="SUPFAM" id="SSF53098">
    <property type="entry name" value="Ribonuclease H-like"/>
    <property type="match status" value="1"/>
</dbReference>
<dbReference type="InterPro" id="IPR012337">
    <property type="entry name" value="RNaseH-like_sf"/>
</dbReference>
<dbReference type="Gene3D" id="3.60.10.10">
    <property type="entry name" value="Endonuclease/exonuclease/phosphatase"/>
    <property type="match status" value="1"/>
</dbReference>
<dbReference type="Gene3D" id="3.30.70.270">
    <property type="match status" value="1"/>
</dbReference>
<dbReference type="GO" id="GO:0042575">
    <property type="term" value="C:DNA polymerase complex"/>
    <property type="evidence" value="ECO:0007669"/>
    <property type="project" value="UniProtKB-ARBA"/>
</dbReference>
<evidence type="ECO:0000313" key="4">
    <source>
        <dbReference type="Proteomes" id="UP000887159"/>
    </source>
</evidence>
<dbReference type="GO" id="GO:0004523">
    <property type="term" value="F:RNA-DNA hybrid ribonuclease activity"/>
    <property type="evidence" value="ECO:0007669"/>
    <property type="project" value="InterPro"/>
</dbReference>
<accession>A0A8X6VSN7</accession>
<dbReference type="CDD" id="cd01650">
    <property type="entry name" value="RT_nLTR_like"/>
    <property type="match status" value="1"/>
</dbReference>
<protein>
    <submittedName>
        <fullName evidence="3">RNA-directed DNA polymerase from mobile element jockey</fullName>
    </submittedName>
</protein>
<reference evidence="3" key="1">
    <citation type="submission" date="2020-08" db="EMBL/GenBank/DDBJ databases">
        <title>Multicomponent nature underlies the extraordinary mechanical properties of spider dragline silk.</title>
        <authorList>
            <person name="Kono N."/>
            <person name="Nakamura H."/>
            <person name="Mori M."/>
            <person name="Yoshida Y."/>
            <person name="Ohtoshi R."/>
            <person name="Malay A.D."/>
            <person name="Moran D.A.P."/>
            <person name="Tomita M."/>
            <person name="Numata K."/>
            <person name="Arakawa K."/>
        </authorList>
    </citation>
    <scope>NUCLEOTIDE SEQUENCE</scope>
</reference>
<organism evidence="3 4">
    <name type="scientific">Trichonephila clavipes</name>
    <name type="common">Golden silk orbweaver</name>
    <name type="synonym">Nephila clavipes</name>
    <dbReference type="NCBI Taxonomy" id="2585209"/>
    <lineage>
        <taxon>Eukaryota</taxon>
        <taxon>Metazoa</taxon>
        <taxon>Ecdysozoa</taxon>
        <taxon>Arthropoda</taxon>
        <taxon>Chelicerata</taxon>
        <taxon>Arachnida</taxon>
        <taxon>Araneae</taxon>
        <taxon>Araneomorphae</taxon>
        <taxon>Entelegynae</taxon>
        <taxon>Araneoidea</taxon>
        <taxon>Nephilidae</taxon>
        <taxon>Trichonephila</taxon>
    </lineage>
</organism>
<evidence type="ECO:0000259" key="2">
    <source>
        <dbReference type="PROSITE" id="PS50879"/>
    </source>
</evidence>
<dbReference type="InterPro" id="IPR043502">
    <property type="entry name" value="DNA/RNA_pol_sf"/>
</dbReference>
<dbReference type="SUPFAM" id="SSF56672">
    <property type="entry name" value="DNA/RNA polymerases"/>
    <property type="match status" value="1"/>
</dbReference>
<proteinExistence type="predicted"/>
<dbReference type="PANTHER" id="PTHR36688">
    <property type="entry name" value="ENDO/EXONUCLEASE/PHOSPHATASE DOMAIN-CONTAINING PROTEIN"/>
    <property type="match status" value="1"/>
</dbReference>
<dbReference type="PROSITE" id="PS50879">
    <property type="entry name" value="RNASE_H_1"/>
    <property type="match status" value="1"/>
</dbReference>
<dbReference type="PANTHER" id="PTHR36688:SF1">
    <property type="entry name" value="ENDONUCLEASE_EXONUCLEASE_PHOSPHATASE DOMAIN-CONTAINING PROTEIN"/>
    <property type="match status" value="1"/>
</dbReference>
<keyword evidence="3" id="KW-0548">Nucleotidyltransferase</keyword>
<keyword evidence="4" id="KW-1185">Reference proteome</keyword>
<dbReference type="PROSITE" id="PS50878">
    <property type="entry name" value="RT_POL"/>
    <property type="match status" value="1"/>
</dbReference>
<dbReference type="Proteomes" id="UP000887159">
    <property type="component" value="Unassembled WGS sequence"/>
</dbReference>
<evidence type="ECO:0000313" key="3">
    <source>
        <dbReference type="EMBL" id="GFY21473.1"/>
    </source>
</evidence>
<feature type="domain" description="RNase H type-1" evidence="2">
    <location>
        <begin position="978"/>
        <end position="1061"/>
    </location>
</feature>
<dbReference type="InterPro" id="IPR005135">
    <property type="entry name" value="Endo/exonuclease/phosphatase"/>
</dbReference>
<dbReference type="AlphaFoldDB" id="A0A8X6VSN7"/>
<dbReference type="InterPro" id="IPR000477">
    <property type="entry name" value="RT_dom"/>
</dbReference>
<comment type="caution">
    <text evidence="3">The sequence shown here is derived from an EMBL/GenBank/DDBJ whole genome shotgun (WGS) entry which is preliminary data.</text>
</comment>
<dbReference type="EMBL" id="BMAU01021358">
    <property type="protein sequence ID" value="GFY21473.1"/>
    <property type="molecule type" value="Genomic_DNA"/>
</dbReference>